<dbReference type="PANTHER" id="PTHR23514">
    <property type="entry name" value="BYPASS OF STOP CODON PROTEIN 6"/>
    <property type="match status" value="1"/>
</dbReference>
<sequence>MDTLDHNKTLESLKGVPVSRIFVAAFITQFAMGMIMLLRINAATAIKSQFFDAVDPLTSGAHIGEILGVLFLGFAIANFVMSPFVDALGMRRVHIAGILVFLAGTALLCVARPTAESAYALLWGGSLLQGLAWGALESVLNPLVVSIYPTRKVAKLNQFHGAFALGVLVAAPLCMAVERYDLGWRLQLCTVFLPCMVAVMMVLRLKYPLSERVVHGVSFQQMLKHTLNRPLFYFCLVAMFLTAATELVPSNWIDLTLTKVVGMQGFWLVAFIYTISFVVRLFAGPLSQRIGSAGLLVFASALALAGLVCLSQATTPTSGLLAALLFGCGTSLMWPTTLASASERFPAGGSFAIGTIASAGMLSTYVMMPIFGKMFDVAKVNAAGGAAAFKSLAAGSAAFDKSMAVAAMTIFKSASVMPVITLVFFACLWFADNRRRQRRTSFPELRGLSRS</sequence>
<evidence type="ECO:0000256" key="3">
    <source>
        <dbReference type="ARBA" id="ARBA00022448"/>
    </source>
</evidence>
<feature type="transmembrane region" description="Helical" evidence="7">
    <location>
        <begin position="295"/>
        <end position="313"/>
    </location>
</feature>
<comment type="similarity">
    <text evidence="2">Belongs to the major facilitator superfamily.</text>
</comment>
<evidence type="ECO:0000256" key="5">
    <source>
        <dbReference type="ARBA" id="ARBA00022989"/>
    </source>
</evidence>
<dbReference type="PROSITE" id="PS50850">
    <property type="entry name" value="MFS"/>
    <property type="match status" value="1"/>
</dbReference>
<keyword evidence="5 7" id="KW-1133">Transmembrane helix</keyword>
<feature type="transmembrane region" description="Helical" evidence="7">
    <location>
        <begin position="159"/>
        <end position="178"/>
    </location>
</feature>
<comment type="caution">
    <text evidence="9">The sequence shown here is derived from an EMBL/GenBank/DDBJ whole genome shotgun (WGS) entry which is preliminary data.</text>
</comment>
<feature type="transmembrane region" description="Helical" evidence="7">
    <location>
        <begin position="21"/>
        <end position="40"/>
    </location>
</feature>
<evidence type="ECO:0000256" key="2">
    <source>
        <dbReference type="ARBA" id="ARBA00008335"/>
    </source>
</evidence>
<reference evidence="9 10" key="1">
    <citation type="submission" date="2024-01" db="EMBL/GenBank/DDBJ databases">
        <title>The diversity of rhizobia nodulating Mimosa spp. in eleven states of Brazil covering several biomes is determined by host plant, location, and edaphic factors.</title>
        <authorList>
            <person name="Rouws L."/>
            <person name="Barauna A."/>
            <person name="Beukes C."/>
            <person name="De Faria S.M."/>
            <person name="Gross E."/>
            <person name="Dos Reis Junior F.B."/>
            <person name="Simon M."/>
            <person name="Maluk M."/>
            <person name="Odee D.W."/>
            <person name="Kenicer G."/>
            <person name="Young J.P.W."/>
            <person name="Reis V.M."/>
            <person name="Zilli J."/>
            <person name="James E.K."/>
        </authorList>
    </citation>
    <scope>NUCLEOTIDE SEQUENCE [LARGE SCALE GENOMIC DNA]</scope>
    <source>
        <strain evidence="9 10">JPY77</strain>
    </source>
</reference>
<feature type="transmembrane region" description="Helical" evidence="7">
    <location>
        <begin position="231"/>
        <end position="253"/>
    </location>
</feature>
<evidence type="ECO:0000256" key="1">
    <source>
        <dbReference type="ARBA" id="ARBA00004127"/>
    </source>
</evidence>
<dbReference type="Proteomes" id="UP001494588">
    <property type="component" value="Unassembled WGS sequence"/>
</dbReference>
<evidence type="ECO:0000259" key="8">
    <source>
        <dbReference type="PROSITE" id="PS50850"/>
    </source>
</evidence>
<dbReference type="InterPro" id="IPR051788">
    <property type="entry name" value="MFS_Transporter"/>
</dbReference>
<evidence type="ECO:0000313" key="10">
    <source>
        <dbReference type="Proteomes" id="UP001494588"/>
    </source>
</evidence>
<keyword evidence="6 7" id="KW-0472">Membrane</keyword>
<accession>A0ABU9QKA8</accession>
<dbReference type="EMBL" id="JAZHGC010000030">
    <property type="protein sequence ID" value="MEM5289920.1"/>
    <property type="molecule type" value="Genomic_DNA"/>
</dbReference>
<feature type="transmembrane region" description="Helical" evidence="7">
    <location>
        <begin position="127"/>
        <end position="147"/>
    </location>
</feature>
<feature type="transmembrane region" description="Helical" evidence="7">
    <location>
        <begin position="319"/>
        <end position="339"/>
    </location>
</feature>
<feature type="transmembrane region" description="Helical" evidence="7">
    <location>
        <begin position="265"/>
        <end position="283"/>
    </location>
</feature>
<feature type="transmembrane region" description="Helical" evidence="7">
    <location>
        <begin position="410"/>
        <end position="431"/>
    </location>
</feature>
<gene>
    <name evidence="9" type="ORF">V4C55_29775</name>
</gene>
<feature type="transmembrane region" description="Helical" evidence="7">
    <location>
        <begin position="93"/>
        <end position="115"/>
    </location>
</feature>
<dbReference type="InterPro" id="IPR036259">
    <property type="entry name" value="MFS_trans_sf"/>
</dbReference>
<name>A0ABU9QKA8_9BURK</name>
<feature type="transmembrane region" description="Helical" evidence="7">
    <location>
        <begin position="184"/>
        <end position="203"/>
    </location>
</feature>
<organism evidence="9 10">
    <name type="scientific">Paraburkholderia sabiae</name>
    <dbReference type="NCBI Taxonomy" id="273251"/>
    <lineage>
        <taxon>Bacteria</taxon>
        <taxon>Pseudomonadati</taxon>
        <taxon>Pseudomonadota</taxon>
        <taxon>Betaproteobacteria</taxon>
        <taxon>Burkholderiales</taxon>
        <taxon>Burkholderiaceae</taxon>
        <taxon>Paraburkholderia</taxon>
    </lineage>
</organism>
<dbReference type="Pfam" id="PF07690">
    <property type="entry name" value="MFS_1"/>
    <property type="match status" value="1"/>
</dbReference>
<keyword evidence="4 7" id="KW-0812">Transmembrane</keyword>
<feature type="transmembrane region" description="Helical" evidence="7">
    <location>
        <begin position="60"/>
        <end position="81"/>
    </location>
</feature>
<dbReference type="InterPro" id="IPR011701">
    <property type="entry name" value="MFS"/>
</dbReference>
<keyword evidence="10" id="KW-1185">Reference proteome</keyword>
<evidence type="ECO:0000256" key="7">
    <source>
        <dbReference type="SAM" id="Phobius"/>
    </source>
</evidence>
<evidence type="ECO:0000256" key="6">
    <source>
        <dbReference type="ARBA" id="ARBA00023136"/>
    </source>
</evidence>
<feature type="transmembrane region" description="Helical" evidence="7">
    <location>
        <begin position="351"/>
        <end position="371"/>
    </location>
</feature>
<dbReference type="Gene3D" id="1.20.1250.20">
    <property type="entry name" value="MFS general substrate transporter like domains"/>
    <property type="match status" value="2"/>
</dbReference>
<evidence type="ECO:0000256" key="4">
    <source>
        <dbReference type="ARBA" id="ARBA00022692"/>
    </source>
</evidence>
<comment type="subcellular location">
    <subcellularLocation>
        <location evidence="1">Endomembrane system</location>
        <topology evidence="1">Multi-pass membrane protein</topology>
    </subcellularLocation>
</comment>
<dbReference type="PANTHER" id="PTHR23514:SF3">
    <property type="entry name" value="BYPASS OF STOP CODON PROTEIN 6"/>
    <property type="match status" value="1"/>
</dbReference>
<dbReference type="InterPro" id="IPR020846">
    <property type="entry name" value="MFS_dom"/>
</dbReference>
<dbReference type="SUPFAM" id="SSF103473">
    <property type="entry name" value="MFS general substrate transporter"/>
    <property type="match status" value="1"/>
</dbReference>
<keyword evidence="3" id="KW-0813">Transport</keyword>
<protein>
    <submittedName>
        <fullName evidence="9">MFS transporter</fullName>
    </submittedName>
</protein>
<dbReference type="RefSeq" id="WP_201658287.1">
    <property type="nucleotide sequence ID" value="NZ_CAJHCS010000030.1"/>
</dbReference>
<evidence type="ECO:0000313" key="9">
    <source>
        <dbReference type="EMBL" id="MEM5289920.1"/>
    </source>
</evidence>
<proteinExistence type="inferred from homology"/>
<feature type="domain" description="Major facilitator superfamily (MFS) profile" evidence="8">
    <location>
        <begin position="17"/>
        <end position="436"/>
    </location>
</feature>